<protein>
    <submittedName>
        <fullName evidence="2">Uncharacterized protein</fullName>
    </submittedName>
</protein>
<dbReference type="AlphaFoldDB" id="A0A150IU51"/>
<evidence type="ECO:0000313" key="5">
    <source>
        <dbReference type="Proteomes" id="UP000092401"/>
    </source>
</evidence>
<accession>A0A150J1F5</accession>
<gene>
    <name evidence="1" type="ORF">APG10_00209</name>
    <name evidence="2" type="ORF">APG11_00321</name>
    <name evidence="3" type="ORF">APG12_00365</name>
</gene>
<reference evidence="4 5" key="1">
    <citation type="journal article" date="2016" name="ISME J.">
        <title>Chasing the elusive Euryarchaeota class WSA2: genomes reveal a uniquely fastidious methyl-reducing methanogen.</title>
        <authorList>
            <person name="Nobu M.K."/>
            <person name="Narihiro T."/>
            <person name="Kuroda K."/>
            <person name="Mei R."/>
            <person name="Liu W.T."/>
        </authorList>
    </citation>
    <scope>NUCLEOTIDE SEQUENCE [LARGE SCALE GENOMIC DNA]</scope>
    <source>
        <strain evidence="1">B03fssc0709_Meth_Bin005</strain>
        <strain evidence="2">B15fssc0709_Meth_Bin003</strain>
        <strain evidence="3">BMIXfssc0709_Meth_Bin006</strain>
    </source>
</reference>
<dbReference type="EMBL" id="LNGF01000005">
    <property type="protein sequence ID" value="KYC48408.1"/>
    <property type="molecule type" value="Genomic_DNA"/>
</dbReference>
<dbReference type="Pfam" id="PF17963">
    <property type="entry name" value="Big_9"/>
    <property type="match status" value="2"/>
</dbReference>
<dbReference type="Proteomes" id="UP000092403">
    <property type="component" value="Unassembled WGS sequence"/>
</dbReference>
<dbReference type="EMBL" id="LNJC01000004">
    <property type="protein sequence ID" value="KYC51080.1"/>
    <property type="molecule type" value="Genomic_DNA"/>
</dbReference>
<dbReference type="Gene3D" id="2.60.40.10">
    <property type="entry name" value="Immunoglobulins"/>
    <property type="match status" value="1"/>
</dbReference>
<accession>A0A150IU51</accession>
<proteinExistence type="predicted"/>
<dbReference type="InterPro" id="IPR013783">
    <property type="entry name" value="Ig-like_fold"/>
</dbReference>
<organism evidence="2 4">
    <name type="scientific">Candidatus Methanofastidiosum methylothiophilum</name>
    <dbReference type="NCBI Taxonomy" id="1705564"/>
    <lineage>
        <taxon>Archaea</taxon>
        <taxon>Methanobacteriati</taxon>
        <taxon>Methanobacteriota</taxon>
        <taxon>Stenosarchaea group</taxon>
        <taxon>Candidatus Methanofastidiosia</taxon>
        <taxon>Candidatus Methanofastidiosales</taxon>
        <taxon>Candidatus Methanofastidiosaceae</taxon>
        <taxon>Candidatus Methanofastidiosum</taxon>
    </lineage>
</organism>
<evidence type="ECO:0000313" key="4">
    <source>
        <dbReference type="Proteomes" id="UP000091929"/>
    </source>
</evidence>
<dbReference type="EMBL" id="LNGE01000003">
    <property type="protein sequence ID" value="KYC46206.1"/>
    <property type="molecule type" value="Genomic_DNA"/>
</dbReference>
<evidence type="ECO:0000313" key="1">
    <source>
        <dbReference type="EMBL" id="KYC46206.1"/>
    </source>
</evidence>
<accession>A0A150IMF7</accession>
<comment type="caution">
    <text evidence="2">The sequence shown here is derived from an EMBL/GenBank/DDBJ whole genome shotgun (WGS) entry which is preliminary data.</text>
</comment>
<sequence length="506" mass="54373">MEKRVISLAVALLLVSATISNFAFILGDRPRCPPCPNPIVFDGFIVANLNTPILININADMINRFDDYGVTECTGSSNYAIDDPNISTGAPFGCGLITCNTNAGTVHRFNNQVIQYTATDPSYCGLKDSFTFTAHKLGQGGCGPDNITIEVRIIINCPNNPVANPDSFTVCSNSCTNLYVLANDSNYGSSPVINVVDQPTGGTATPARDKIYYCAPETPGTYEFNYTVRDGRYTSNKAKVTVTVTYCSPETPPVANPDSFTVCNDFCTNLYVLANDSNYGLSPVINVVDPPTGGTATPAGDKIYYCAPRAPGIYYFDYTVTRDQYTSESARVTVTVSDCGPGIVPEPKEKVIPILLYPLLDLKRLTILEGPITLGSNIGIIGNSDIKKVADENMVSLIDSGTNIVLDGKVIAPLEIAPGTQSLIAQVENRGFVTQTGVMIRFEGLPEEVSYKIEPSSQSIKAHNLGTYTVTITVSPNVPAGTYQIKAVVYSWKGTTDTVELELVVI</sequence>
<evidence type="ECO:0000313" key="2">
    <source>
        <dbReference type="EMBL" id="KYC48408.1"/>
    </source>
</evidence>
<dbReference type="Proteomes" id="UP000092401">
    <property type="component" value="Unassembled WGS sequence"/>
</dbReference>
<name>A0A150IU51_9EURY</name>
<dbReference type="Proteomes" id="UP000091929">
    <property type="component" value="Unassembled WGS sequence"/>
</dbReference>
<evidence type="ECO:0000313" key="3">
    <source>
        <dbReference type="EMBL" id="KYC51080.1"/>
    </source>
</evidence>